<dbReference type="EMBL" id="JAAIKR010000002">
    <property type="protein sequence ID" value="MBR9727173.1"/>
    <property type="molecule type" value="Genomic_DNA"/>
</dbReference>
<dbReference type="Proteomes" id="UP000811844">
    <property type="component" value="Unassembled WGS sequence"/>
</dbReference>
<protein>
    <submittedName>
        <fullName evidence="2">Uncharacterized protein</fullName>
    </submittedName>
</protein>
<reference evidence="2 3" key="1">
    <citation type="submission" date="2020-02" db="EMBL/GenBank/DDBJ databases">
        <title>Shewanella WXL01 sp. nov., a marine bacterium isolated from green algae in Luhuitou Fringing Reef (Northern South China Sea).</title>
        <authorList>
            <person name="Wang X."/>
        </authorList>
    </citation>
    <scope>NUCLEOTIDE SEQUENCE [LARGE SCALE GENOMIC DNA]</scope>
    <source>
        <strain evidence="2 3">MCCC 1A01895</strain>
    </source>
</reference>
<organism evidence="2 3">
    <name type="scientific">Shewanella intestini</name>
    <dbReference type="NCBI Taxonomy" id="2017544"/>
    <lineage>
        <taxon>Bacteria</taxon>
        <taxon>Pseudomonadati</taxon>
        <taxon>Pseudomonadota</taxon>
        <taxon>Gammaproteobacteria</taxon>
        <taxon>Alteromonadales</taxon>
        <taxon>Shewanellaceae</taxon>
        <taxon>Shewanella</taxon>
    </lineage>
</organism>
<sequence length="151" mass="16639">MKILKHISMLAIVACLLSACATPYNTEKSFWTFGKGFETVQIAPDSWQISFVGNTNTDRALTQKYVMIKSAELCQKAGYDYFQYTNAQTNSDAVGQFGAGSQSNNILFGSTSIDKETSTVVEVTGLKTKPAQANTRVYDVNYILNHVKVDN</sequence>
<dbReference type="PROSITE" id="PS51257">
    <property type="entry name" value="PROKAR_LIPOPROTEIN"/>
    <property type="match status" value="1"/>
</dbReference>
<dbReference type="NCBIfam" id="NF047637">
    <property type="entry name" value="lipo_CC0125"/>
    <property type="match status" value="1"/>
</dbReference>
<keyword evidence="1" id="KW-0732">Signal</keyword>
<evidence type="ECO:0000313" key="2">
    <source>
        <dbReference type="EMBL" id="MBR9727173.1"/>
    </source>
</evidence>
<gene>
    <name evidence="2" type="ORF">G3R48_04075</name>
</gene>
<proteinExistence type="predicted"/>
<keyword evidence="3" id="KW-1185">Reference proteome</keyword>
<feature type="chain" id="PRO_5045762183" evidence="1">
    <location>
        <begin position="22"/>
        <end position="151"/>
    </location>
</feature>
<evidence type="ECO:0000313" key="3">
    <source>
        <dbReference type="Proteomes" id="UP000811844"/>
    </source>
</evidence>
<accession>A0ABS5I014</accession>
<feature type="signal peptide" evidence="1">
    <location>
        <begin position="1"/>
        <end position="21"/>
    </location>
</feature>
<name>A0ABS5I014_9GAMM</name>
<dbReference type="RefSeq" id="WP_153663322.1">
    <property type="nucleotide sequence ID" value="NZ_JAAIKR010000002.1"/>
</dbReference>
<comment type="caution">
    <text evidence="2">The sequence shown here is derived from an EMBL/GenBank/DDBJ whole genome shotgun (WGS) entry which is preliminary data.</text>
</comment>
<evidence type="ECO:0000256" key="1">
    <source>
        <dbReference type="SAM" id="SignalP"/>
    </source>
</evidence>